<organism evidence="2 3">
    <name type="scientific">Seminavis robusta</name>
    <dbReference type="NCBI Taxonomy" id="568900"/>
    <lineage>
        <taxon>Eukaryota</taxon>
        <taxon>Sar</taxon>
        <taxon>Stramenopiles</taxon>
        <taxon>Ochrophyta</taxon>
        <taxon>Bacillariophyta</taxon>
        <taxon>Bacillariophyceae</taxon>
        <taxon>Bacillariophycidae</taxon>
        <taxon>Naviculales</taxon>
        <taxon>Naviculaceae</taxon>
        <taxon>Seminavis</taxon>
    </lineage>
</organism>
<dbReference type="OrthoDB" id="196637at2759"/>
<keyword evidence="1" id="KW-1133">Transmembrane helix</keyword>
<reference evidence="2" key="1">
    <citation type="submission" date="2020-06" db="EMBL/GenBank/DDBJ databases">
        <authorList>
            <consortium name="Plant Systems Biology data submission"/>
        </authorList>
    </citation>
    <scope>NUCLEOTIDE SEQUENCE</scope>
    <source>
        <strain evidence="2">D6</strain>
    </source>
</reference>
<dbReference type="Proteomes" id="UP001153069">
    <property type="component" value="Unassembled WGS sequence"/>
</dbReference>
<sequence length="198" mass="20795">MTSYQNTPMVLPVPSGDEDQSDVYAVETTTRPFSKIGLAVLGSMALVYSVFVFGGPSSLSSLPESAVPMLGSKSAVADCTFKECYASNCNAKVAPYTCLFHNGGPHGGCSPTPWISGTCTKQCDLSACDSLDIAKDVPTCDTKCDKEWCASGRLCGSDVSYQCSVGSSAFGCSSDKYMWTLKTKSSSCSSCCNVNTCD</sequence>
<keyword evidence="1" id="KW-0812">Transmembrane</keyword>
<comment type="caution">
    <text evidence="2">The sequence shown here is derived from an EMBL/GenBank/DDBJ whole genome shotgun (WGS) entry which is preliminary data.</text>
</comment>
<keyword evidence="1" id="KW-0472">Membrane</keyword>
<accession>A0A9N8H890</accession>
<dbReference type="AlphaFoldDB" id="A0A9N8H890"/>
<dbReference type="EMBL" id="CAICTM010000161">
    <property type="protein sequence ID" value="CAB9503322.1"/>
    <property type="molecule type" value="Genomic_DNA"/>
</dbReference>
<feature type="transmembrane region" description="Helical" evidence="1">
    <location>
        <begin position="36"/>
        <end position="55"/>
    </location>
</feature>
<evidence type="ECO:0000313" key="3">
    <source>
        <dbReference type="Proteomes" id="UP001153069"/>
    </source>
</evidence>
<evidence type="ECO:0000256" key="1">
    <source>
        <dbReference type="SAM" id="Phobius"/>
    </source>
</evidence>
<protein>
    <submittedName>
        <fullName evidence="2">Uncharacterized protein</fullName>
    </submittedName>
</protein>
<name>A0A9N8H890_9STRA</name>
<gene>
    <name evidence="2" type="ORF">SEMRO_162_G072860.1</name>
</gene>
<proteinExistence type="predicted"/>
<evidence type="ECO:0000313" key="2">
    <source>
        <dbReference type="EMBL" id="CAB9503322.1"/>
    </source>
</evidence>
<keyword evidence="3" id="KW-1185">Reference proteome</keyword>